<dbReference type="PANTHER" id="PTHR47359">
    <property type="entry name" value="PEPTIDOGLYCAN DL-ENDOPEPTIDASE CWLO"/>
    <property type="match status" value="1"/>
</dbReference>
<dbReference type="InterPro" id="IPR000064">
    <property type="entry name" value="NLP_P60_dom"/>
</dbReference>
<keyword evidence="4" id="KW-0788">Thiol protease</keyword>
<dbReference type="PANTHER" id="PTHR47359:SF3">
    <property type="entry name" value="NLP_P60 DOMAIN-CONTAINING PROTEIN-RELATED"/>
    <property type="match status" value="1"/>
</dbReference>
<reference evidence="8 9" key="1">
    <citation type="submission" date="2011-01" db="EMBL/GenBank/DDBJ databases">
        <title>Complete sequence of plasmid1 of Streptomyces flavogriseus ATCC 33331.</title>
        <authorList>
            <consortium name="US DOE Joint Genome Institute"/>
            <person name="Lucas S."/>
            <person name="Copeland A."/>
            <person name="Lapidus A."/>
            <person name="Cheng J.-F."/>
            <person name="Goodwin L."/>
            <person name="Pitluck S."/>
            <person name="Davenport K."/>
            <person name="Detter J.C."/>
            <person name="Han C."/>
            <person name="Tapia R."/>
            <person name="Land M."/>
            <person name="Hauser L."/>
            <person name="Kyrpides N."/>
            <person name="Ivanova N."/>
            <person name="Ovchinnikova G."/>
            <person name="Pagani I."/>
            <person name="Brumm P."/>
            <person name="Mead D."/>
            <person name="Woyke T."/>
        </authorList>
    </citation>
    <scope>NUCLEOTIDE SEQUENCE [LARGE SCALE GENOMIC DNA]</scope>
    <source>
        <strain evidence="9">ATCC 33331 / IAF-45CD</strain>
        <plasmid evidence="8 9">pSFLA01</plasmid>
    </source>
</reference>
<evidence type="ECO:0000256" key="5">
    <source>
        <dbReference type="SAM" id="MobiDB-lite"/>
    </source>
</evidence>
<evidence type="ECO:0000256" key="1">
    <source>
        <dbReference type="ARBA" id="ARBA00007074"/>
    </source>
</evidence>
<organism evidence="8 9">
    <name type="scientific">Streptomyces pratensis (strain ATCC 33331 / IAF-45CD)</name>
    <dbReference type="NCBI Taxonomy" id="591167"/>
    <lineage>
        <taxon>Bacteria</taxon>
        <taxon>Bacillati</taxon>
        <taxon>Actinomycetota</taxon>
        <taxon>Actinomycetes</taxon>
        <taxon>Kitasatosporales</taxon>
        <taxon>Streptomycetaceae</taxon>
        <taxon>Streptomyces</taxon>
    </lineage>
</organism>
<dbReference type="Gene3D" id="1.10.530.10">
    <property type="match status" value="1"/>
</dbReference>
<dbReference type="Pfam" id="PF01464">
    <property type="entry name" value="SLT"/>
    <property type="match status" value="1"/>
</dbReference>
<sequence length="365" mass="38559">MRVRGWLAIAVGGAVMTPVALGVGVVLLIAAFGEDDGEFGGGLGPTAGSLRVGRGGVPSAYAPMILKAAADCEAGLQPAVLGAQLKQESNFDPQARSPGVGAQGIAQFMPGTWPTWATDGNGNGTRSVWEPADAIAGQGRFMCSLMRKGRAHPKYDGSPTELALAGYNAGWGRVDEYRGVPPAEFARGQTFHYVRNIMALAKQFTAPASSGEVRLPAGYTLPSGTPREVRTAVAWALRQRGGWYRLGGDCTDAHGGDPAHWCDCSSLMQRAYGAAGVSIPRVTYDQVNSGTRVSVDRPRPGDLVFNPGSDGSDARPGHVGMYIGDDMVIEAPRTGVRTRVVPYSSWRDSTSAVTRVTEVRRVVPW</sequence>
<proteinExistence type="inferred from homology"/>
<dbReference type="EMBL" id="CP002476">
    <property type="protein sequence ID" value="ADW07844.1"/>
    <property type="molecule type" value="Genomic_DNA"/>
</dbReference>
<dbReference type="Gene3D" id="3.90.1720.10">
    <property type="entry name" value="endopeptidase domain like (from Nostoc punctiforme)"/>
    <property type="match status" value="1"/>
</dbReference>
<dbReference type="GO" id="GO:0006508">
    <property type="term" value="P:proteolysis"/>
    <property type="evidence" value="ECO:0007669"/>
    <property type="project" value="UniProtKB-KW"/>
</dbReference>
<geneLocation type="plasmid" evidence="8 9">
    <name>pSFLA01</name>
</geneLocation>
<evidence type="ECO:0000256" key="3">
    <source>
        <dbReference type="ARBA" id="ARBA00022801"/>
    </source>
</evidence>
<accession>A0A8D4BDR7</accession>
<dbReference type="InterPro" id="IPR038765">
    <property type="entry name" value="Papain-like_cys_pep_sf"/>
</dbReference>
<keyword evidence="3" id="KW-0378">Hydrolase</keyword>
<dbReference type="KEGG" id="sfa:Sfla_6516"/>
<dbReference type="InterPro" id="IPR023346">
    <property type="entry name" value="Lysozyme-like_dom_sf"/>
</dbReference>
<feature type="transmembrane region" description="Helical" evidence="6">
    <location>
        <begin position="7"/>
        <end position="32"/>
    </location>
</feature>
<evidence type="ECO:0000313" key="9">
    <source>
        <dbReference type="Proteomes" id="UP000002066"/>
    </source>
</evidence>
<protein>
    <submittedName>
        <fullName evidence="8">NLP/P60 protein</fullName>
    </submittedName>
</protein>
<evidence type="ECO:0000256" key="2">
    <source>
        <dbReference type="ARBA" id="ARBA00022670"/>
    </source>
</evidence>
<keyword evidence="6" id="KW-0812">Transmembrane</keyword>
<evidence type="ECO:0000313" key="8">
    <source>
        <dbReference type="EMBL" id="ADW07844.1"/>
    </source>
</evidence>
<dbReference type="AlphaFoldDB" id="A0A8D4BDR7"/>
<dbReference type="Pfam" id="PF00877">
    <property type="entry name" value="NLPC_P60"/>
    <property type="match status" value="1"/>
</dbReference>
<feature type="domain" description="NlpC/P60" evidence="7">
    <location>
        <begin position="222"/>
        <end position="357"/>
    </location>
</feature>
<dbReference type="InterPro" id="IPR008258">
    <property type="entry name" value="Transglycosylase_SLT_dom_1"/>
</dbReference>
<comment type="similarity">
    <text evidence="1">Belongs to the peptidase C40 family.</text>
</comment>
<dbReference type="Proteomes" id="UP000002066">
    <property type="component" value="Plasmid pSFLA01"/>
</dbReference>
<dbReference type="GO" id="GO:0008234">
    <property type="term" value="F:cysteine-type peptidase activity"/>
    <property type="evidence" value="ECO:0007669"/>
    <property type="project" value="UniProtKB-KW"/>
</dbReference>
<dbReference type="InterPro" id="IPR051794">
    <property type="entry name" value="PG_Endopeptidase_C40"/>
</dbReference>
<name>A0A8D4BDR7_STRFA</name>
<dbReference type="CDD" id="cd13399">
    <property type="entry name" value="Slt35-like"/>
    <property type="match status" value="1"/>
</dbReference>
<dbReference type="SUPFAM" id="SSF53955">
    <property type="entry name" value="Lysozyme-like"/>
    <property type="match status" value="1"/>
</dbReference>
<keyword evidence="2" id="KW-0645">Protease</keyword>
<dbReference type="PROSITE" id="PS51935">
    <property type="entry name" value="NLPC_P60"/>
    <property type="match status" value="1"/>
</dbReference>
<evidence type="ECO:0000259" key="7">
    <source>
        <dbReference type="PROSITE" id="PS51935"/>
    </source>
</evidence>
<keyword evidence="8" id="KW-0614">Plasmid</keyword>
<gene>
    <name evidence="8" type="ORF">Sfla_6516</name>
</gene>
<feature type="region of interest" description="Disordered" evidence="5">
    <location>
        <begin position="291"/>
        <end position="312"/>
    </location>
</feature>
<evidence type="ECO:0000256" key="6">
    <source>
        <dbReference type="SAM" id="Phobius"/>
    </source>
</evidence>
<dbReference type="SUPFAM" id="SSF54001">
    <property type="entry name" value="Cysteine proteinases"/>
    <property type="match status" value="1"/>
</dbReference>
<evidence type="ECO:0000256" key="4">
    <source>
        <dbReference type="ARBA" id="ARBA00022807"/>
    </source>
</evidence>
<keyword evidence="6" id="KW-1133">Transmembrane helix</keyword>
<keyword evidence="6" id="KW-0472">Membrane</keyword>